<sequence length="144" mass="16052">MRFTRMKEEEWKAIAPYVDSLCLPIFPVSVRNKELTGSAAARAVKVAELVEEELKGRLLLMPPLPFSGEMEAFLPYLKSIMKDWKESGFHHIFLLQTEGVLESSSVNSIGATTLLTIPDEGEPDETAAGICDSIIALWERAVRE</sequence>
<accession>A0A8J2VHX6</accession>
<dbReference type="Proteomes" id="UP000625210">
    <property type="component" value="Unassembled WGS sequence"/>
</dbReference>
<dbReference type="RefSeq" id="WP_188646905.1">
    <property type="nucleotide sequence ID" value="NZ_BMHQ01000003.1"/>
</dbReference>
<dbReference type="EMBL" id="BMHQ01000003">
    <property type="protein sequence ID" value="GGE11472.1"/>
    <property type="molecule type" value="Genomic_DNA"/>
</dbReference>
<organism evidence="1 2">
    <name type="scientific">Marinithermofilum abyssi</name>
    <dbReference type="NCBI Taxonomy" id="1571185"/>
    <lineage>
        <taxon>Bacteria</taxon>
        <taxon>Bacillati</taxon>
        <taxon>Bacillota</taxon>
        <taxon>Bacilli</taxon>
        <taxon>Bacillales</taxon>
        <taxon>Thermoactinomycetaceae</taxon>
        <taxon>Marinithermofilum</taxon>
    </lineage>
</organism>
<gene>
    <name evidence="1" type="ORF">GCM10011571_11030</name>
</gene>
<evidence type="ECO:0000313" key="2">
    <source>
        <dbReference type="Proteomes" id="UP000625210"/>
    </source>
</evidence>
<name>A0A8J2VHX6_9BACL</name>
<dbReference type="InterPro" id="IPR019615">
    <property type="entry name" value="DUF2487"/>
</dbReference>
<proteinExistence type="predicted"/>
<evidence type="ECO:0008006" key="3">
    <source>
        <dbReference type="Google" id="ProtNLM"/>
    </source>
</evidence>
<evidence type="ECO:0000313" key="1">
    <source>
        <dbReference type="EMBL" id="GGE11472.1"/>
    </source>
</evidence>
<reference evidence="1" key="1">
    <citation type="journal article" date="2014" name="Int. J. Syst. Evol. Microbiol.">
        <title>Complete genome sequence of Corynebacterium casei LMG S-19264T (=DSM 44701T), isolated from a smear-ripened cheese.</title>
        <authorList>
            <consortium name="US DOE Joint Genome Institute (JGI-PGF)"/>
            <person name="Walter F."/>
            <person name="Albersmeier A."/>
            <person name="Kalinowski J."/>
            <person name="Ruckert C."/>
        </authorList>
    </citation>
    <scope>NUCLEOTIDE SEQUENCE</scope>
    <source>
        <strain evidence="1">CGMCC 1.15179</strain>
    </source>
</reference>
<protein>
    <recommendedName>
        <fullName evidence="3">DUF2487 family protein</fullName>
    </recommendedName>
</protein>
<dbReference type="Pfam" id="PF10673">
    <property type="entry name" value="DUF2487"/>
    <property type="match status" value="1"/>
</dbReference>
<dbReference type="AlphaFoldDB" id="A0A8J2VHX6"/>
<keyword evidence="2" id="KW-1185">Reference proteome</keyword>
<reference evidence="1" key="2">
    <citation type="submission" date="2020-09" db="EMBL/GenBank/DDBJ databases">
        <authorList>
            <person name="Sun Q."/>
            <person name="Zhou Y."/>
        </authorList>
    </citation>
    <scope>NUCLEOTIDE SEQUENCE</scope>
    <source>
        <strain evidence="1">CGMCC 1.15179</strain>
    </source>
</reference>
<comment type="caution">
    <text evidence="1">The sequence shown here is derived from an EMBL/GenBank/DDBJ whole genome shotgun (WGS) entry which is preliminary data.</text>
</comment>